<gene>
    <name evidence="8" type="primary">rnfE</name>
    <name evidence="9" type="ORF">H8706_09100</name>
</gene>
<keyword evidence="10" id="KW-1185">Reference proteome</keyword>
<dbReference type="AlphaFoldDB" id="A0A926FE24"/>
<dbReference type="PANTHER" id="PTHR30586:SF0">
    <property type="entry name" value="ION-TRANSLOCATING OXIDOREDUCTASE COMPLEX SUBUNIT E"/>
    <property type="match status" value="1"/>
</dbReference>
<keyword evidence="5 8" id="KW-0249">Electron transport</keyword>
<feature type="transmembrane region" description="Helical" evidence="8">
    <location>
        <begin position="71"/>
        <end position="91"/>
    </location>
</feature>
<proteinExistence type="inferred from homology"/>
<comment type="function">
    <text evidence="8">Part of a membrane-bound complex that couples electron transfer with translocation of ions across the membrane.</text>
</comment>
<dbReference type="Proteomes" id="UP000647416">
    <property type="component" value="Unassembled WGS sequence"/>
</dbReference>
<feature type="transmembrane region" description="Helical" evidence="8">
    <location>
        <begin position="127"/>
        <end position="149"/>
    </location>
</feature>
<evidence type="ECO:0000256" key="3">
    <source>
        <dbReference type="ARBA" id="ARBA00022692"/>
    </source>
</evidence>
<name>A0A926FE24_9FIRM</name>
<accession>A0A926FE24</accession>
<evidence type="ECO:0000256" key="1">
    <source>
        <dbReference type="ARBA" id="ARBA00004127"/>
    </source>
</evidence>
<dbReference type="PIRSF" id="PIRSF006102">
    <property type="entry name" value="NQR_DE"/>
    <property type="match status" value="1"/>
</dbReference>
<dbReference type="InterPro" id="IPR010968">
    <property type="entry name" value="RnfE"/>
</dbReference>
<keyword evidence="8" id="KW-1003">Cell membrane</keyword>
<comment type="caution">
    <text evidence="9">The sequence shown here is derived from an EMBL/GenBank/DDBJ whole genome shotgun (WGS) entry which is preliminary data.</text>
</comment>
<protein>
    <recommendedName>
        <fullName evidence="8">Ion-translocating oxidoreductase complex subunit E</fullName>
        <ecNumber evidence="8">7.-.-.-</ecNumber>
    </recommendedName>
    <alternativeName>
        <fullName evidence="8">Rnf electron transport complex subunit E</fullName>
    </alternativeName>
</protein>
<comment type="similarity">
    <text evidence="8">Belongs to the NqrDE/RnfAE family.</text>
</comment>
<dbReference type="GO" id="GO:0012505">
    <property type="term" value="C:endomembrane system"/>
    <property type="evidence" value="ECO:0007669"/>
    <property type="project" value="UniProtKB-SubCell"/>
</dbReference>
<evidence type="ECO:0000256" key="2">
    <source>
        <dbReference type="ARBA" id="ARBA00022448"/>
    </source>
</evidence>
<keyword evidence="6 8" id="KW-1133">Transmembrane helix</keyword>
<keyword evidence="7 8" id="KW-0472">Membrane</keyword>
<feature type="transmembrane region" description="Helical" evidence="8">
    <location>
        <begin position="97"/>
        <end position="115"/>
    </location>
</feature>
<dbReference type="EC" id="7.-.-.-" evidence="8"/>
<evidence type="ECO:0000256" key="5">
    <source>
        <dbReference type="ARBA" id="ARBA00022982"/>
    </source>
</evidence>
<reference evidence="9" key="1">
    <citation type="submission" date="2020-08" db="EMBL/GenBank/DDBJ databases">
        <title>Genome public.</title>
        <authorList>
            <person name="Liu C."/>
            <person name="Sun Q."/>
        </authorList>
    </citation>
    <scope>NUCLEOTIDE SEQUENCE</scope>
    <source>
        <strain evidence="9">NSJ-50</strain>
    </source>
</reference>
<keyword evidence="2 8" id="KW-0813">Transport</keyword>
<dbReference type="HAMAP" id="MF_00478">
    <property type="entry name" value="RsxE_RnfE"/>
    <property type="match status" value="1"/>
</dbReference>
<dbReference type="GO" id="GO:0005886">
    <property type="term" value="C:plasma membrane"/>
    <property type="evidence" value="ECO:0007669"/>
    <property type="project" value="UniProtKB-SubCell"/>
</dbReference>
<dbReference type="GO" id="GO:0022900">
    <property type="term" value="P:electron transport chain"/>
    <property type="evidence" value="ECO:0007669"/>
    <property type="project" value="UniProtKB-UniRule"/>
</dbReference>
<dbReference type="Pfam" id="PF02508">
    <property type="entry name" value="Rnf-Nqr"/>
    <property type="match status" value="1"/>
</dbReference>
<organism evidence="9 10">
    <name type="scientific">Qingrenia yutianensis</name>
    <dbReference type="NCBI Taxonomy" id="2763676"/>
    <lineage>
        <taxon>Bacteria</taxon>
        <taxon>Bacillati</taxon>
        <taxon>Bacillota</taxon>
        <taxon>Clostridia</taxon>
        <taxon>Eubacteriales</taxon>
        <taxon>Oscillospiraceae</taxon>
        <taxon>Qingrenia</taxon>
    </lineage>
</organism>
<feature type="transmembrane region" description="Helical" evidence="8">
    <location>
        <begin position="38"/>
        <end position="59"/>
    </location>
</feature>
<evidence type="ECO:0000256" key="4">
    <source>
        <dbReference type="ARBA" id="ARBA00022967"/>
    </source>
</evidence>
<evidence type="ECO:0000313" key="10">
    <source>
        <dbReference type="Proteomes" id="UP000647416"/>
    </source>
</evidence>
<dbReference type="RefSeq" id="WP_262432389.1">
    <property type="nucleotide sequence ID" value="NZ_JACRTE010000012.1"/>
</dbReference>
<dbReference type="NCBIfam" id="TIGR01948">
    <property type="entry name" value="rnfE"/>
    <property type="match status" value="1"/>
</dbReference>
<feature type="transmembrane region" description="Helical" evidence="8">
    <location>
        <begin position="169"/>
        <end position="189"/>
    </location>
</feature>
<dbReference type="InterPro" id="IPR003667">
    <property type="entry name" value="NqrDE/RnfAE"/>
</dbReference>
<dbReference type="PANTHER" id="PTHR30586">
    <property type="entry name" value="ELECTRON TRANSPORT COMPLEX PROTEIN RNFE"/>
    <property type="match status" value="1"/>
</dbReference>
<dbReference type="NCBIfam" id="NF009070">
    <property type="entry name" value="PRK12405.1"/>
    <property type="match status" value="1"/>
</dbReference>
<comment type="subcellular location">
    <subcellularLocation>
        <location evidence="8">Cell membrane</location>
        <topology evidence="8">Multi-pass membrane protein</topology>
    </subcellularLocation>
    <subcellularLocation>
        <location evidence="1">Endomembrane system</location>
        <topology evidence="1">Multi-pass membrane protein</topology>
    </subcellularLocation>
</comment>
<evidence type="ECO:0000256" key="6">
    <source>
        <dbReference type="ARBA" id="ARBA00022989"/>
    </source>
</evidence>
<evidence type="ECO:0000313" key="9">
    <source>
        <dbReference type="EMBL" id="MBC8597022.1"/>
    </source>
</evidence>
<keyword evidence="4 8" id="KW-1278">Translocase</keyword>
<comment type="subunit">
    <text evidence="8">The complex is composed of six subunits: RnfA, RnfB, RnfC, RnfD, RnfE and RnfG.</text>
</comment>
<dbReference type="EMBL" id="JACRTE010000012">
    <property type="protein sequence ID" value="MBC8597022.1"/>
    <property type="molecule type" value="Genomic_DNA"/>
</dbReference>
<sequence length="203" mass="21467">MNRFTKIAKNGLFAENPTFVQLIGMCPTLATTTSVKNALGMGIASTFVLIGSNMAISLLRKFIPSKVRIASYIVVIAAFVTVIEMLLKAFLPSISNSLGMFIPLIVVNCIILARAESFASKNGVLESMADGLFMGLGFTMALSLLGAVREILGNGTIFDLPLFGSGFKPAIMFILQPGAFITLGTILAVKNAIALKRKGGSAK</sequence>
<evidence type="ECO:0000256" key="7">
    <source>
        <dbReference type="ARBA" id="ARBA00023136"/>
    </source>
</evidence>
<evidence type="ECO:0000256" key="8">
    <source>
        <dbReference type="HAMAP-Rule" id="MF_00478"/>
    </source>
</evidence>
<keyword evidence="3 8" id="KW-0812">Transmembrane</keyword>